<dbReference type="EMBL" id="AAQR03118867">
    <property type="status" value="NOT_ANNOTATED_CDS"/>
    <property type="molecule type" value="Genomic_DNA"/>
</dbReference>
<evidence type="ECO:0000259" key="11">
    <source>
        <dbReference type="PROSITE" id="PS50287"/>
    </source>
</evidence>
<keyword evidence="5" id="KW-0472">Membrane</keyword>
<evidence type="ECO:0000256" key="9">
    <source>
        <dbReference type="PROSITE-ProRule" id="PRU00196"/>
    </source>
</evidence>
<feature type="disulfide bond" evidence="9">
    <location>
        <begin position="449"/>
        <end position="459"/>
    </location>
</feature>
<dbReference type="PROSITE" id="PS00420">
    <property type="entry name" value="SRCR_1"/>
    <property type="match status" value="1"/>
</dbReference>
<dbReference type="GO" id="GO:0004888">
    <property type="term" value="F:transmembrane signaling receptor activity"/>
    <property type="evidence" value="ECO:0007669"/>
    <property type="project" value="TreeGrafter"/>
</dbReference>
<feature type="domain" description="Ig-like" evidence="12">
    <location>
        <begin position="285"/>
        <end position="367"/>
    </location>
</feature>
<dbReference type="InterPro" id="IPR036772">
    <property type="entry name" value="SRCR-like_dom_sf"/>
</dbReference>
<evidence type="ECO:0000313" key="13">
    <source>
        <dbReference type="Ensembl" id="ENSOGAP00000018030.1"/>
    </source>
</evidence>
<dbReference type="SMART" id="SM00409">
    <property type="entry name" value="IG"/>
    <property type="match status" value="4"/>
</dbReference>
<dbReference type="Pfam" id="PF00530">
    <property type="entry name" value="SRCR"/>
    <property type="match status" value="1"/>
</dbReference>
<evidence type="ECO:0000256" key="3">
    <source>
        <dbReference type="ARBA" id="ARBA00022729"/>
    </source>
</evidence>
<sequence length="484" mass="53080">ADWLSIDMPHKAYEGDRVVIQCSGEKNKNIRRLMYYKDGSLISTYDSASSYTISHARASDSGSYYCKADRKYFLFVDVTEETRSVWLTVQELFPAPRLTARPSQPTEGSSVTLSCDTSLPSERSRTQLHYSFFRDGHTLKSGWSSAELWGLTLWTEDSGYYWCEAMTASHSVSRRSPRSHIHVQRIRVSGVLMETQPPGGQAIEGETLVLICSVAEGTGDTTFSWHREDMESLGRKTQRSQRAELGIPVVRESHAGGYYCTADNSYGPVQSGVVNVTVRIPVSHPVLRFRAPSTLALPGEVVELSCEEQRASPILYRFYHENVTLGTTSAPSGGGASFFLSLTVKHSGNYSCDADNGQGPQHSEAVALKVTETPPKVRLMNGPHPCEGRVEVEQEGRWGTVCDDGWDIKDVAVVCRELGCGAPRHTPAAMLYPPAAEEAQPVLIQVALCNGTEAALAECEQVEPFDCGHVEDAGAVCEVSPSTW</sequence>
<evidence type="ECO:0000256" key="8">
    <source>
        <dbReference type="ARBA" id="ARBA00023319"/>
    </source>
</evidence>
<evidence type="ECO:0000256" key="4">
    <source>
        <dbReference type="ARBA" id="ARBA00022737"/>
    </source>
</evidence>
<evidence type="ECO:0000256" key="6">
    <source>
        <dbReference type="ARBA" id="ARBA00023157"/>
    </source>
</evidence>
<dbReference type="eggNOG" id="ENOG502S65W">
    <property type="taxonomic scope" value="Eukaryota"/>
</dbReference>
<dbReference type="InterPro" id="IPR013783">
    <property type="entry name" value="Ig-like_fold"/>
</dbReference>
<dbReference type="HOGENOM" id="CLU_542852_0_0_1"/>
<proteinExistence type="predicted"/>
<dbReference type="InterPro" id="IPR001190">
    <property type="entry name" value="SRCR"/>
</dbReference>
<dbReference type="PROSITE" id="PS50287">
    <property type="entry name" value="SRCR_2"/>
    <property type="match status" value="1"/>
</dbReference>
<dbReference type="GO" id="GO:0009897">
    <property type="term" value="C:external side of plasma membrane"/>
    <property type="evidence" value="ECO:0007669"/>
    <property type="project" value="TreeGrafter"/>
</dbReference>
<feature type="domain" description="SRCR" evidence="11">
    <location>
        <begin position="377"/>
        <end position="478"/>
    </location>
</feature>
<dbReference type="Ensembl" id="ENSOGAT00000028149.1">
    <property type="protein sequence ID" value="ENSOGAP00000018030.1"/>
    <property type="gene ID" value="ENSOGAG00000025828.1"/>
</dbReference>
<dbReference type="InterPro" id="IPR003599">
    <property type="entry name" value="Ig_sub"/>
</dbReference>
<dbReference type="InterPro" id="IPR007110">
    <property type="entry name" value="Ig-like_dom"/>
</dbReference>
<dbReference type="SUPFAM" id="SSF56487">
    <property type="entry name" value="SRCR-like"/>
    <property type="match status" value="1"/>
</dbReference>
<evidence type="ECO:0000256" key="5">
    <source>
        <dbReference type="ARBA" id="ARBA00023136"/>
    </source>
</evidence>
<dbReference type="SUPFAM" id="SSF48726">
    <property type="entry name" value="Immunoglobulin"/>
    <property type="match status" value="4"/>
</dbReference>
<dbReference type="Pfam" id="PF00047">
    <property type="entry name" value="ig"/>
    <property type="match status" value="1"/>
</dbReference>
<feature type="domain" description="Ig-like" evidence="12">
    <location>
        <begin position="1"/>
        <end position="88"/>
    </location>
</feature>
<keyword evidence="3" id="KW-0732">Signal</keyword>
<feature type="domain" description="Ig-like" evidence="12">
    <location>
        <begin position="96"/>
        <end position="173"/>
    </location>
</feature>
<dbReference type="PROSITE" id="PS50835">
    <property type="entry name" value="IG_LIKE"/>
    <property type="match status" value="4"/>
</dbReference>
<dbReference type="Pfam" id="PF13895">
    <property type="entry name" value="Ig_2"/>
    <property type="match status" value="2"/>
</dbReference>
<reference evidence="13" key="2">
    <citation type="submission" date="2025-08" db="UniProtKB">
        <authorList>
            <consortium name="Ensembl"/>
        </authorList>
    </citation>
    <scope>IDENTIFICATION</scope>
</reference>
<dbReference type="InterPro" id="IPR003598">
    <property type="entry name" value="Ig_sub2"/>
</dbReference>
<dbReference type="InterPro" id="IPR036179">
    <property type="entry name" value="Ig-like_dom_sf"/>
</dbReference>
<evidence type="ECO:0000313" key="14">
    <source>
        <dbReference type="Proteomes" id="UP000005225"/>
    </source>
</evidence>
<dbReference type="PANTHER" id="PTHR11481">
    <property type="entry name" value="IMMUNOGLOBULIN FC RECEPTOR"/>
    <property type="match status" value="1"/>
</dbReference>
<dbReference type="SMART" id="SM00408">
    <property type="entry name" value="IGc2"/>
    <property type="match status" value="4"/>
</dbReference>
<reference evidence="13" key="3">
    <citation type="submission" date="2025-09" db="UniProtKB">
        <authorList>
            <consortium name="Ensembl"/>
        </authorList>
    </citation>
    <scope>IDENTIFICATION</scope>
</reference>
<evidence type="ECO:0000256" key="10">
    <source>
        <dbReference type="SAM" id="MobiDB-lite"/>
    </source>
</evidence>
<gene>
    <name evidence="13" type="primary">LOC100967006</name>
</gene>
<keyword evidence="6 9" id="KW-1015">Disulfide bond</keyword>
<comment type="subcellular location">
    <subcellularLocation>
        <location evidence="1">Cell membrane</location>
    </subcellularLocation>
</comment>
<dbReference type="OMA" id="GAAKHTP"/>
<keyword evidence="7" id="KW-0325">Glycoprotein</keyword>
<dbReference type="Gene3D" id="3.10.250.10">
    <property type="entry name" value="SRCR-like domain"/>
    <property type="match status" value="1"/>
</dbReference>
<dbReference type="Proteomes" id="UP000005225">
    <property type="component" value="Unassembled WGS sequence"/>
</dbReference>
<dbReference type="AlphaFoldDB" id="H0XPI9"/>
<dbReference type="PANTHER" id="PTHR11481:SF69">
    <property type="entry name" value="FC RECEPTOR-LIKE S, SCAVENGER RECEPTOR"/>
    <property type="match status" value="1"/>
</dbReference>
<dbReference type="InParanoid" id="H0XPI9"/>
<dbReference type="InterPro" id="IPR050488">
    <property type="entry name" value="Ig_Fc_receptor"/>
</dbReference>
<feature type="compositionally biased region" description="Polar residues" evidence="10">
    <location>
        <begin position="101"/>
        <end position="118"/>
    </location>
</feature>
<evidence type="ECO:0000259" key="12">
    <source>
        <dbReference type="PROSITE" id="PS50835"/>
    </source>
</evidence>
<dbReference type="STRING" id="30611.ENSOGAP00000018030"/>
<dbReference type="PRINTS" id="PR00258">
    <property type="entry name" value="SPERACTRCPTR"/>
</dbReference>
<dbReference type="InterPro" id="IPR013151">
    <property type="entry name" value="Immunoglobulin_dom"/>
</dbReference>
<evidence type="ECO:0008006" key="15">
    <source>
        <dbReference type="Google" id="ProtNLM"/>
    </source>
</evidence>
<keyword evidence="2" id="KW-1003">Cell membrane</keyword>
<dbReference type="Gene3D" id="2.60.40.10">
    <property type="entry name" value="Immunoglobulins"/>
    <property type="match status" value="4"/>
</dbReference>
<dbReference type="SMART" id="SM00202">
    <property type="entry name" value="SR"/>
    <property type="match status" value="1"/>
</dbReference>
<dbReference type="FunFam" id="2.60.40.10:FF:000357">
    <property type="entry name" value="Fc receptor like 1"/>
    <property type="match status" value="1"/>
</dbReference>
<evidence type="ECO:0000256" key="2">
    <source>
        <dbReference type="ARBA" id="ARBA00022475"/>
    </source>
</evidence>
<dbReference type="GO" id="GO:0007166">
    <property type="term" value="P:cell surface receptor signaling pathway"/>
    <property type="evidence" value="ECO:0007669"/>
    <property type="project" value="TreeGrafter"/>
</dbReference>
<organism evidence="13 14">
    <name type="scientific">Otolemur garnettii</name>
    <name type="common">Small-eared galago</name>
    <name type="synonym">Garnett's greater bushbaby</name>
    <dbReference type="NCBI Taxonomy" id="30611"/>
    <lineage>
        <taxon>Eukaryota</taxon>
        <taxon>Metazoa</taxon>
        <taxon>Chordata</taxon>
        <taxon>Craniata</taxon>
        <taxon>Vertebrata</taxon>
        <taxon>Euteleostomi</taxon>
        <taxon>Mammalia</taxon>
        <taxon>Eutheria</taxon>
        <taxon>Euarchontoglires</taxon>
        <taxon>Primates</taxon>
        <taxon>Strepsirrhini</taxon>
        <taxon>Lorisiformes</taxon>
        <taxon>Galagidae</taxon>
        <taxon>Otolemur</taxon>
    </lineage>
</organism>
<dbReference type="GeneTree" id="ENSGT01050000244808"/>
<keyword evidence="4" id="KW-0677">Repeat</keyword>
<feature type="region of interest" description="Disordered" evidence="10">
    <location>
        <begin position="99"/>
        <end position="118"/>
    </location>
</feature>
<dbReference type="GO" id="GO:0006955">
    <property type="term" value="P:immune response"/>
    <property type="evidence" value="ECO:0007669"/>
    <property type="project" value="TreeGrafter"/>
</dbReference>
<evidence type="ECO:0000256" key="7">
    <source>
        <dbReference type="ARBA" id="ARBA00023180"/>
    </source>
</evidence>
<feature type="domain" description="Ig-like" evidence="12">
    <location>
        <begin position="177"/>
        <end position="277"/>
    </location>
</feature>
<protein>
    <recommendedName>
        <fullName evidence="15">Fc receptor like 2</fullName>
    </recommendedName>
</protein>
<keyword evidence="8" id="KW-0393">Immunoglobulin domain</keyword>
<comment type="caution">
    <text evidence="9">Lacks conserved residue(s) required for the propagation of feature annotation.</text>
</comment>
<accession>H0XPI9</accession>
<reference evidence="14" key="1">
    <citation type="submission" date="2011-03" db="EMBL/GenBank/DDBJ databases">
        <title>Version 3 of the genome sequence of Otolemur garnettii (Bushbaby).</title>
        <authorList>
            <consortium name="The Broad Institute Genome Sequencing Platform"/>
            <person name="Di Palma F."/>
            <person name="Johnson J."/>
            <person name="Lander E.S."/>
            <person name="Lindblad-Toh K."/>
            <person name="Jaffe D.B."/>
            <person name="Gnerre S."/>
            <person name="MacCallum I."/>
            <person name="Przybylski D."/>
            <person name="Ribeiro F.J."/>
            <person name="Burton J.N."/>
            <person name="Walker B.J."/>
            <person name="Sharpe T."/>
            <person name="Hall G."/>
        </authorList>
    </citation>
    <scope>NUCLEOTIDE SEQUENCE [LARGE SCALE GENOMIC DNA]</scope>
</reference>
<name>H0XPI9_OTOGA</name>
<dbReference type="FunFam" id="2.60.40.10:FF:000651">
    <property type="entry name" value="Fc receptor like 1"/>
    <property type="match status" value="1"/>
</dbReference>
<evidence type="ECO:0000256" key="1">
    <source>
        <dbReference type="ARBA" id="ARBA00004236"/>
    </source>
</evidence>
<keyword evidence="14" id="KW-1185">Reference proteome</keyword>
<dbReference type="FunFam" id="3.10.250.10:FF:000010">
    <property type="entry name" value="T-cell differentiation antigen CD6"/>
    <property type="match status" value="1"/>
</dbReference>